<reference evidence="10" key="1">
    <citation type="submission" date="2020-03" db="EMBL/GenBank/DDBJ databases">
        <title>Studies in the Genomics of Life Span.</title>
        <authorList>
            <person name="Glass D."/>
        </authorList>
    </citation>
    <scope>NUCLEOTIDE SEQUENCE</scope>
    <source>
        <strain evidence="10">SUZIE</strain>
        <tissue evidence="10">Muscle</tissue>
    </source>
</reference>
<dbReference type="GO" id="GO:0004930">
    <property type="term" value="F:G protein-coupled receptor activity"/>
    <property type="evidence" value="ECO:0007669"/>
    <property type="project" value="UniProtKB-KW"/>
</dbReference>
<protein>
    <submittedName>
        <fullName evidence="10">Olfactory receptor 7A17</fullName>
    </submittedName>
</protein>
<name>A0AA41T1M7_SCICA</name>
<evidence type="ECO:0000256" key="7">
    <source>
        <dbReference type="ARBA" id="ARBA00023224"/>
    </source>
</evidence>
<keyword evidence="6 10" id="KW-0675">Receptor</keyword>
<dbReference type="InterPro" id="IPR000725">
    <property type="entry name" value="Olfact_rcpt"/>
</dbReference>
<evidence type="ECO:0000313" key="11">
    <source>
        <dbReference type="Proteomes" id="UP001166674"/>
    </source>
</evidence>
<evidence type="ECO:0000259" key="9">
    <source>
        <dbReference type="PROSITE" id="PS50262"/>
    </source>
</evidence>
<dbReference type="PRINTS" id="PR00237">
    <property type="entry name" value="GPCRRHODOPSN"/>
</dbReference>
<feature type="transmembrane region" description="Helical" evidence="8">
    <location>
        <begin position="135"/>
        <end position="158"/>
    </location>
</feature>
<comment type="caution">
    <text evidence="10">The sequence shown here is derived from an EMBL/GenBank/DDBJ whole genome shotgun (WGS) entry which is preliminary data.</text>
</comment>
<keyword evidence="2 8" id="KW-0812">Transmembrane</keyword>
<dbReference type="EMBL" id="JAATJV010395505">
    <property type="protein sequence ID" value="MBZ3884833.1"/>
    <property type="molecule type" value="Genomic_DNA"/>
</dbReference>
<dbReference type="PANTHER" id="PTHR48001">
    <property type="entry name" value="OLFACTORY RECEPTOR"/>
    <property type="match status" value="1"/>
</dbReference>
<dbReference type="GO" id="GO:0004984">
    <property type="term" value="F:olfactory receptor activity"/>
    <property type="evidence" value="ECO:0007669"/>
    <property type="project" value="InterPro"/>
</dbReference>
<dbReference type="InterPro" id="IPR017452">
    <property type="entry name" value="GPCR_Rhodpsn_7TM"/>
</dbReference>
<gene>
    <name evidence="10" type="ORF">SUZIE_179920</name>
</gene>
<dbReference type="FunFam" id="1.20.1070.10:FF:000410">
    <property type="entry name" value="Olfactory receptor 1348"/>
    <property type="match status" value="1"/>
</dbReference>
<dbReference type="Pfam" id="PF13853">
    <property type="entry name" value="7tm_4"/>
    <property type="match status" value="1"/>
</dbReference>
<keyword evidence="4" id="KW-0297">G-protein coupled receptor</keyword>
<feature type="transmembrane region" description="Helical" evidence="8">
    <location>
        <begin position="98"/>
        <end position="123"/>
    </location>
</feature>
<evidence type="ECO:0000256" key="2">
    <source>
        <dbReference type="ARBA" id="ARBA00022692"/>
    </source>
</evidence>
<keyword evidence="5 8" id="KW-0472">Membrane</keyword>
<dbReference type="Proteomes" id="UP001166674">
    <property type="component" value="Unassembled WGS sequence"/>
</dbReference>
<evidence type="ECO:0000256" key="5">
    <source>
        <dbReference type="ARBA" id="ARBA00023136"/>
    </source>
</evidence>
<dbReference type="SUPFAM" id="SSF81321">
    <property type="entry name" value="Family A G protein-coupled receptor-like"/>
    <property type="match status" value="1"/>
</dbReference>
<evidence type="ECO:0000256" key="6">
    <source>
        <dbReference type="ARBA" id="ARBA00023170"/>
    </source>
</evidence>
<dbReference type="InterPro" id="IPR000276">
    <property type="entry name" value="GPCR_Rhodpsn"/>
</dbReference>
<sequence length="184" mass="20738">MESRNDTAISEFLLQGLTENPELQILIFSLFLSMYLVTILGNMLIILDISSDPHLHTPMYFFLCSLLFNDICFITSTIPKMLLNIQTQDQSITYTGCLSQVCFVIDFVVLVNFLLAVMAYDLYVAICHPLSYTTIMTPTVCVLLLLISLSIGIVDALFNTLMLLRLSFCTALEIPTFFCENGLF</sequence>
<keyword evidence="7" id="KW-0807">Transducer</keyword>
<feature type="transmembrane region" description="Helical" evidence="8">
    <location>
        <begin position="59"/>
        <end position="78"/>
    </location>
</feature>
<accession>A0AA41T1M7</accession>
<evidence type="ECO:0000256" key="1">
    <source>
        <dbReference type="ARBA" id="ARBA00004141"/>
    </source>
</evidence>
<comment type="subcellular location">
    <subcellularLocation>
        <location evidence="1">Membrane</location>
        <topology evidence="1">Multi-pass membrane protein</topology>
    </subcellularLocation>
</comment>
<dbReference type="AlphaFoldDB" id="A0AA41T1M7"/>
<evidence type="ECO:0000313" key="10">
    <source>
        <dbReference type="EMBL" id="MBZ3884833.1"/>
    </source>
</evidence>
<evidence type="ECO:0000256" key="4">
    <source>
        <dbReference type="ARBA" id="ARBA00023040"/>
    </source>
</evidence>
<organism evidence="10 11">
    <name type="scientific">Sciurus carolinensis</name>
    <name type="common">Eastern gray squirrel</name>
    <dbReference type="NCBI Taxonomy" id="30640"/>
    <lineage>
        <taxon>Eukaryota</taxon>
        <taxon>Metazoa</taxon>
        <taxon>Chordata</taxon>
        <taxon>Craniata</taxon>
        <taxon>Vertebrata</taxon>
        <taxon>Euteleostomi</taxon>
        <taxon>Mammalia</taxon>
        <taxon>Eutheria</taxon>
        <taxon>Euarchontoglires</taxon>
        <taxon>Glires</taxon>
        <taxon>Rodentia</taxon>
        <taxon>Sciuromorpha</taxon>
        <taxon>Sciuridae</taxon>
        <taxon>Sciurinae</taxon>
        <taxon>Sciurini</taxon>
        <taxon>Sciurus</taxon>
    </lineage>
</organism>
<feature type="domain" description="G-protein coupled receptors family 1 profile" evidence="9">
    <location>
        <begin position="41"/>
        <end position="184"/>
    </location>
</feature>
<evidence type="ECO:0000256" key="8">
    <source>
        <dbReference type="SAM" id="Phobius"/>
    </source>
</evidence>
<dbReference type="PRINTS" id="PR00245">
    <property type="entry name" value="OLFACTORYR"/>
</dbReference>
<dbReference type="GO" id="GO:0016020">
    <property type="term" value="C:membrane"/>
    <property type="evidence" value="ECO:0007669"/>
    <property type="project" value="UniProtKB-SubCell"/>
</dbReference>
<evidence type="ECO:0000256" key="3">
    <source>
        <dbReference type="ARBA" id="ARBA00022989"/>
    </source>
</evidence>
<dbReference type="Gene3D" id="1.20.1070.10">
    <property type="entry name" value="Rhodopsin 7-helix transmembrane proteins"/>
    <property type="match status" value="1"/>
</dbReference>
<proteinExistence type="predicted"/>
<keyword evidence="3 8" id="KW-1133">Transmembrane helix</keyword>
<feature type="transmembrane region" description="Helical" evidence="8">
    <location>
        <begin position="23"/>
        <end position="47"/>
    </location>
</feature>
<keyword evidence="11" id="KW-1185">Reference proteome</keyword>
<dbReference type="PROSITE" id="PS50262">
    <property type="entry name" value="G_PROTEIN_RECEP_F1_2"/>
    <property type="match status" value="1"/>
</dbReference>